<proteinExistence type="predicted"/>
<accession>A0ABV4DA71</accession>
<dbReference type="Proteomes" id="UP001565242">
    <property type="component" value="Unassembled WGS sequence"/>
</dbReference>
<dbReference type="EMBL" id="JBCLSQ010000015">
    <property type="protein sequence ID" value="MEY8538174.1"/>
    <property type="molecule type" value="Genomic_DNA"/>
</dbReference>
<reference evidence="1 2" key="1">
    <citation type="submission" date="2024-03" db="EMBL/GenBank/DDBJ databases">
        <title>Mouse gut bacterial collection (mGBC) of GemPharmatech.</title>
        <authorList>
            <person name="He Y."/>
            <person name="Dong L."/>
            <person name="Wu D."/>
            <person name="Gao X."/>
            <person name="Lin Z."/>
        </authorList>
    </citation>
    <scope>NUCLEOTIDE SEQUENCE [LARGE SCALE GENOMIC DNA]</scope>
    <source>
        <strain evidence="1 2">20-218</strain>
    </source>
</reference>
<gene>
    <name evidence="1" type="ORF">AALM99_06940</name>
</gene>
<comment type="caution">
    <text evidence="1">The sequence shown here is derived from an EMBL/GenBank/DDBJ whole genome shotgun (WGS) entry which is preliminary data.</text>
</comment>
<name>A0ABV4DA71_9LACT</name>
<sequence>MVREDRTIVPIMIEKRDNYERIHKVYASRELVAERKTLRAQLRSTGTTGRG</sequence>
<organism evidence="1 2">
    <name type="scientific">Lactococcus muris</name>
    <dbReference type="NCBI Taxonomy" id="2941330"/>
    <lineage>
        <taxon>Bacteria</taxon>
        <taxon>Bacillati</taxon>
        <taxon>Bacillota</taxon>
        <taxon>Bacilli</taxon>
        <taxon>Lactobacillales</taxon>
        <taxon>Streptococcaceae</taxon>
        <taxon>Lactococcus</taxon>
    </lineage>
</organism>
<keyword evidence="2" id="KW-1185">Reference proteome</keyword>
<evidence type="ECO:0000313" key="1">
    <source>
        <dbReference type="EMBL" id="MEY8538174.1"/>
    </source>
</evidence>
<protein>
    <submittedName>
        <fullName evidence="1">Uncharacterized protein</fullName>
    </submittedName>
</protein>
<evidence type="ECO:0000313" key="2">
    <source>
        <dbReference type="Proteomes" id="UP001565242"/>
    </source>
</evidence>